<reference evidence="3 4" key="1">
    <citation type="journal article" date="2023" name="Life. Sci Alliance">
        <title>Evolutionary insights into 3D genome organization and epigenetic landscape of Vigna mungo.</title>
        <authorList>
            <person name="Junaid A."/>
            <person name="Singh B."/>
            <person name="Bhatia S."/>
        </authorList>
    </citation>
    <scope>NUCLEOTIDE SEQUENCE [LARGE SCALE GENOMIC DNA]</scope>
    <source>
        <strain evidence="3">Urdbean</strain>
    </source>
</reference>
<evidence type="ECO:0000259" key="2">
    <source>
        <dbReference type="Pfam" id="PF01764"/>
    </source>
</evidence>
<dbReference type="InterPro" id="IPR029058">
    <property type="entry name" value="AB_hydrolase_fold"/>
</dbReference>
<keyword evidence="4" id="KW-1185">Reference proteome</keyword>
<dbReference type="AlphaFoldDB" id="A0AAQ3RY91"/>
<accession>A0AAQ3RY91</accession>
<name>A0AAQ3RY91_VIGMU</name>
<protein>
    <recommendedName>
        <fullName evidence="2">Fungal lipase-type domain-containing protein</fullName>
    </recommendedName>
</protein>
<dbReference type="EMBL" id="CP144696">
    <property type="protein sequence ID" value="WVZ12324.1"/>
    <property type="molecule type" value="Genomic_DNA"/>
</dbReference>
<feature type="domain" description="Fungal lipase-type" evidence="2">
    <location>
        <begin position="173"/>
        <end position="248"/>
    </location>
</feature>
<dbReference type="Proteomes" id="UP001374535">
    <property type="component" value="Chromosome 5"/>
</dbReference>
<proteinExistence type="predicted"/>
<dbReference type="SUPFAM" id="SSF53474">
    <property type="entry name" value="alpha/beta-Hydrolases"/>
    <property type="match status" value="1"/>
</dbReference>
<evidence type="ECO:0000313" key="3">
    <source>
        <dbReference type="EMBL" id="WVZ12324.1"/>
    </source>
</evidence>
<keyword evidence="1" id="KW-0378">Hydrolase</keyword>
<organism evidence="3 4">
    <name type="scientific">Vigna mungo</name>
    <name type="common">Black gram</name>
    <name type="synonym">Phaseolus mungo</name>
    <dbReference type="NCBI Taxonomy" id="3915"/>
    <lineage>
        <taxon>Eukaryota</taxon>
        <taxon>Viridiplantae</taxon>
        <taxon>Streptophyta</taxon>
        <taxon>Embryophyta</taxon>
        <taxon>Tracheophyta</taxon>
        <taxon>Spermatophyta</taxon>
        <taxon>Magnoliopsida</taxon>
        <taxon>eudicotyledons</taxon>
        <taxon>Gunneridae</taxon>
        <taxon>Pentapetalae</taxon>
        <taxon>rosids</taxon>
        <taxon>fabids</taxon>
        <taxon>Fabales</taxon>
        <taxon>Fabaceae</taxon>
        <taxon>Papilionoideae</taxon>
        <taxon>50 kb inversion clade</taxon>
        <taxon>NPAAA clade</taxon>
        <taxon>indigoferoid/millettioid clade</taxon>
        <taxon>Phaseoleae</taxon>
        <taxon>Vigna</taxon>
    </lineage>
</organism>
<dbReference type="InterPro" id="IPR002921">
    <property type="entry name" value="Fungal_lipase-type"/>
</dbReference>
<dbReference type="Pfam" id="PF01764">
    <property type="entry name" value="Lipase_3"/>
    <property type="match status" value="1"/>
</dbReference>
<dbReference type="PANTHER" id="PTHR46023">
    <property type="entry name" value="LIPASE CLASS 3 PROTEIN-LIKE"/>
    <property type="match status" value="1"/>
</dbReference>
<evidence type="ECO:0000313" key="4">
    <source>
        <dbReference type="Proteomes" id="UP001374535"/>
    </source>
</evidence>
<dbReference type="GO" id="GO:0006629">
    <property type="term" value="P:lipid metabolic process"/>
    <property type="evidence" value="ECO:0007669"/>
    <property type="project" value="InterPro"/>
</dbReference>
<evidence type="ECO:0000256" key="1">
    <source>
        <dbReference type="ARBA" id="ARBA00022801"/>
    </source>
</evidence>
<dbReference type="Gene3D" id="3.40.50.1820">
    <property type="entry name" value="alpha/beta hydrolase"/>
    <property type="match status" value="1"/>
</dbReference>
<sequence length="250" mass="28626">MVLSRAVKKVAGKLEKRPAEAPKTSLDMVLTLAEAIRFGYAETLGKWSFLDLPRAILYTIMEKVHPFPTFPSFKVSSSVNVLTGFLQGKKTVAIECKEREDCVELKDPEMLKELYEIKKCLTRTMLFSKKRFRSFLFAAGFVKGDVLLRKRRARILKPAFTVIRDKESKCLFLFIRGTRSVKDTLTDAIGAPVSFNHFIYSDGEMKRNNVISGHGHRGMVAAARWIKKHCTPKLLDELRQYPDFQIKVLY</sequence>
<dbReference type="PANTHER" id="PTHR46023:SF6">
    <property type="entry name" value="LIPASE CLASS 3 FAMILY PROTEIN"/>
    <property type="match status" value="1"/>
</dbReference>
<gene>
    <name evidence="3" type="ORF">V8G54_016854</name>
</gene>
<dbReference type="GO" id="GO:0016787">
    <property type="term" value="F:hydrolase activity"/>
    <property type="evidence" value="ECO:0007669"/>
    <property type="project" value="UniProtKB-KW"/>
</dbReference>